<gene>
    <name evidence="2" type="ORF">J4573_53295</name>
</gene>
<dbReference type="AlphaFoldDB" id="A0A939TGZ6"/>
<evidence type="ECO:0000256" key="1">
    <source>
        <dbReference type="PROSITE-ProRule" id="PRU00221"/>
    </source>
</evidence>
<dbReference type="RefSeq" id="WP_208264175.1">
    <property type="nucleotide sequence ID" value="NZ_JAGEOJ010000049.1"/>
</dbReference>
<keyword evidence="3" id="KW-1185">Reference proteome</keyword>
<name>A0A939TGZ6_9ACTN</name>
<accession>A0A939TGZ6</accession>
<reference evidence="2" key="1">
    <citation type="submission" date="2021-03" db="EMBL/GenBank/DDBJ databases">
        <authorList>
            <person name="Kanchanasin P."/>
            <person name="Saeng-In P."/>
            <person name="Phongsopitanun W."/>
            <person name="Yuki M."/>
            <person name="Kudo T."/>
            <person name="Ohkuma M."/>
            <person name="Tanasupawat S."/>
        </authorList>
    </citation>
    <scope>NUCLEOTIDE SEQUENCE</scope>
    <source>
        <strain evidence="2">GKU 128</strain>
    </source>
</reference>
<dbReference type="Pfam" id="PF00400">
    <property type="entry name" value="WD40"/>
    <property type="match status" value="1"/>
</dbReference>
<evidence type="ECO:0000313" key="3">
    <source>
        <dbReference type="Proteomes" id="UP000669179"/>
    </source>
</evidence>
<dbReference type="InterPro" id="IPR036322">
    <property type="entry name" value="WD40_repeat_dom_sf"/>
</dbReference>
<dbReference type="EMBL" id="JAGEOJ010000049">
    <property type="protein sequence ID" value="MBO2455935.1"/>
    <property type="molecule type" value="Genomic_DNA"/>
</dbReference>
<keyword evidence="1" id="KW-0853">WD repeat</keyword>
<dbReference type="PROSITE" id="PS50294">
    <property type="entry name" value="WD_REPEATS_REGION"/>
    <property type="match status" value="1"/>
</dbReference>
<proteinExistence type="predicted"/>
<sequence length="42" mass="4330">MGPSLAGHTGVIFCLAFSPDGRMLATGSGDNSARLWPLPATR</sequence>
<dbReference type="SUPFAM" id="SSF50978">
    <property type="entry name" value="WD40 repeat-like"/>
    <property type="match status" value="1"/>
</dbReference>
<dbReference type="Proteomes" id="UP000669179">
    <property type="component" value="Unassembled WGS sequence"/>
</dbReference>
<dbReference type="SMART" id="SM00320">
    <property type="entry name" value="WD40"/>
    <property type="match status" value="1"/>
</dbReference>
<dbReference type="InterPro" id="IPR015943">
    <property type="entry name" value="WD40/YVTN_repeat-like_dom_sf"/>
</dbReference>
<comment type="caution">
    <text evidence="2">The sequence shown here is derived from an EMBL/GenBank/DDBJ whole genome shotgun (WGS) entry which is preliminary data.</text>
</comment>
<dbReference type="InterPro" id="IPR001680">
    <property type="entry name" value="WD40_rpt"/>
</dbReference>
<organism evidence="2 3">
    <name type="scientific">Actinomadura barringtoniae</name>
    <dbReference type="NCBI Taxonomy" id="1427535"/>
    <lineage>
        <taxon>Bacteria</taxon>
        <taxon>Bacillati</taxon>
        <taxon>Actinomycetota</taxon>
        <taxon>Actinomycetes</taxon>
        <taxon>Streptosporangiales</taxon>
        <taxon>Thermomonosporaceae</taxon>
        <taxon>Actinomadura</taxon>
    </lineage>
</organism>
<evidence type="ECO:0008006" key="4">
    <source>
        <dbReference type="Google" id="ProtNLM"/>
    </source>
</evidence>
<evidence type="ECO:0000313" key="2">
    <source>
        <dbReference type="EMBL" id="MBO2455935.1"/>
    </source>
</evidence>
<protein>
    <recommendedName>
        <fullName evidence="4">WD40 repeat domain-containing protein</fullName>
    </recommendedName>
</protein>
<dbReference type="Gene3D" id="2.130.10.10">
    <property type="entry name" value="YVTN repeat-like/Quinoprotein amine dehydrogenase"/>
    <property type="match status" value="1"/>
</dbReference>
<dbReference type="PROSITE" id="PS50082">
    <property type="entry name" value="WD_REPEATS_2"/>
    <property type="match status" value="1"/>
</dbReference>
<feature type="repeat" description="WD" evidence="1">
    <location>
        <begin position="5"/>
        <end position="42"/>
    </location>
</feature>